<name>A0ABV1SIB2_9RHOB</name>
<reference evidence="1 2" key="2">
    <citation type="submission" date="2024-06" db="EMBL/GenBank/DDBJ databases">
        <title>Thioclava kandeliae sp. nov. from a rhizosphere soil sample of Kandelia candel in a mangrove.</title>
        <authorList>
            <person name="Mu T."/>
        </authorList>
    </citation>
    <scope>NUCLEOTIDE SEQUENCE [LARGE SCALE GENOMIC DNA]</scope>
    <source>
        <strain evidence="1 2">CPCC 100088</strain>
    </source>
</reference>
<evidence type="ECO:0000313" key="1">
    <source>
        <dbReference type="EMBL" id="MER5172644.1"/>
    </source>
</evidence>
<keyword evidence="2" id="KW-1185">Reference proteome</keyword>
<gene>
    <name evidence="1" type="ORF">VSX56_12760</name>
</gene>
<dbReference type="RefSeq" id="WP_350937583.1">
    <property type="nucleotide sequence ID" value="NZ_JAYWLC010000009.1"/>
</dbReference>
<organism evidence="1 2">
    <name type="scientific">Thioclava kandeliae</name>
    <dbReference type="NCBI Taxonomy" id="3070818"/>
    <lineage>
        <taxon>Bacteria</taxon>
        <taxon>Pseudomonadati</taxon>
        <taxon>Pseudomonadota</taxon>
        <taxon>Alphaproteobacteria</taxon>
        <taxon>Rhodobacterales</taxon>
        <taxon>Paracoccaceae</taxon>
        <taxon>Thioclava</taxon>
    </lineage>
</organism>
<accession>A0ABV1SIB2</accession>
<sequence>MMRSTEKRTVTIPDGLGKLDFSRRDVSLPRAPWDTSRSTLAARPETAPRQPIIITATPRRQTKGAALGAVMVSLIAEELRRPRDDHGPTEVFI</sequence>
<protein>
    <submittedName>
        <fullName evidence="1">Uncharacterized protein</fullName>
    </submittedName>
</protein>
<reference evidence="1 2" key="1">
    <citation type="submission" date="2024-01" db="EMBL/GenBank/DDBJ databases">
        <authorList>
            <person name="Deng Y."/>
            <person name="Su J."/>
        </authorList>
    </citation>
    <scope>NUCLEOTIDE SEQUENCE [LARGE SCALE GENOMIC DNA]</scope>
    <source>
        <strain evidence="1 2">CPCC 100088</strain>
    </source>
</reference>
<proteinExistence type="predicted"/>
<evidence type="ECO:0000313" key="2">
    <source>
        <dbReference type="Proteomes" id="UP001438953"/>
    </source>
</evidence>
<comment type="caution">
    <text evidence="1">The sequence shown here is derived from an EMBL/GenBank/DDBJ whole genome shotgun (WGS) entry which is preliminary data.</text>
</comment>
<dbReference type="Proteomes" id="UP001438953">
    <property type="component" value="Unassembled WGS sequence"/>
</dbReference>
<dbReference type="EMBL" id="JAYWLC010000009">
    <property type="protein sequence ID" value="MER5172644.1"/>
    <property type="molecule type" value="Genomic_DNA"/>
</dbReference>